<evidence type="ECO:0000259" key="6">
    <source>
        <dbReference type="Pfam" id="PF00394"/>
    </source>
</evidence>
<evidence type="ECO:0000313" key="10">
    <source>
        <dbReference type="Proteomes" id="UP001139887"/>
    </source>
</evidence>
<evidence type="ECO:0000256" key="3">
    <source>
        <dbReference type="ARBA" id="ARBA00023002"/>
    </source>
</evidence>
<evidence type="ECO:0000256" key="4">
    <source>
        <dbReference type="ARBA" id="ARBA00023008"/>
    </source>
</evidence>
<dbReference type="Pfam" id="PF07731">
    <property type="entry name" value="Cu-oxidase_2"/>
    <property type="match status" value="1"/>
</dbReference>
<dbReference type="InterPro" id="IPR002355">
    <property type="entry name" value="Cu_oxidase_Cu_BS"/>
</dbReference>
<keyword evidence="10" id="KW-1185">Reference proteome</keyword>
<dbReference type="Proteomes" id="UP001139887">
    <property type="component" value="Unassembled WGS sequence"/>
</dbReference>
<evidence type="ECO:0000259" key="7">
    <source>
        <dbReference type="Pfam" id="PF07731"/>
    </source>
</evidence>
<accession>A0A9W8IDN4</accession>
<gene>
    <name evidence="9" type="primary">FET3_5</name>
    <name evidence="9" type="ORF">IWW36_002326</name>
</gene>
<dbReference type="PANTHER" id="PTHR11709:SF361">
    <property type="entry name" value="IRON TRANSPORT MULTICOPPER OXIDASE FET3"/>
    <property type="match status" value="1"/>
</dbReference>
<evidence type="ECO:0000259" key="8">
    <source>
        <dbReference type="Pfam" id="PF07732"/>
    </source>
</evidence>
<dbReference type="PANTHER" id="PTHR11709">
    <property type="entry name" value="MULTI-COPPER OXIDASE"/>
    <property type="match status" value="1"/>
</dbReference>
<proteinExistence type="inferred from homology"/>
<dbReference type="EMBL" id="JANBUW010000055">
    <property type="protein sequence ID" value="KAJ2849852.1"/>
    <property type="molecule type" value="Genomic_DNA"/>
</dbReference>
<dbReference type="PROSITE" id="PS00080">
    <property type="entry name" value="MULTICOPPER_OXIDASE2"/>
    <property type="match status" value="1"/>
</dbReference>
<keyword evidence="5" id="KW-0732">Signal</keyword>
<dbReference type="InterPro" id="IPR011707">
    <property type="entry name" value="Cu-oxidase-like_N"/>
</dbReference>
<keyword evidence="4" id="KW-0186">Copper</keyword>
<dbReference type="InterPro" id="IPR001117">
    <property type="entry name" value="Cu-oxidase_2nd"/>
</dbReference>
<keyword evidence="2" id="KW-0479">Metal-binding</keyword>
<feature type="chain" id="PRO_5040841129" evidence="5">
    <location>
        <begin position="22"/>
        <end position="567"/>
    </location>
</feature>
<evidence type="ECO:0000256" key="5">
    <source>
        <dbReference type="SAM" id="SignalP"/>
    </source>
</evidence>
<protein>
    <submittedName>
        <fullName evidence="9">Ferroxidase fet3</fullName>
    </submittedName>
</protein>
<dbReference type="InterPro" id="IPR008972">
    <property type="entry name" value="Cupredoxin"/>
</dbReference>
<dbReference type="AlphaFoldDB" id="A0A9W8IDN4"/>
<evidence type="ECO:0000313" key="9">
    <source>
        <dbReference type="EMBL" id="KAJ2849852.1"/>
    </source>
</evidence>
<keyword evidence="3" id="KW-0560">Oxidoreductase</keyword>
<feature type="signal peptide" evidence="5">
    <location>
        <begin position="1"/>
        <end position="21"/>
    </location>
</feature>
<dbReference type="Pfam" id="PF00394">
    <property type="entry name" value="Cu-oxidase"/>
    <property type="match status" value="1"/>
</dbReference>
<comment type="caution">
    <text evidence="9">The sequence shown here is derived from an EMBL/GenBank/DDBJ whole genome shotgun (WGS) entry which is preliminary data.</text>
</comment>
<dbReference type="InterPro" id="IPR045087">
    <property type="entry name" value="Cu-oxidase_fam"/>
</dbReference>
<feature type="domain" description="Plastocyanin-like" evidence="6">
    <location>
        <begin position="153"/>
        <end position="278"/>
    </location>
</feature>
<feature type="domain" description="Plastocyanin-like" evidence="8">
    <location>
        <begin position="30"/>
        <end position="144"/>
    </location>
</feature>
<dbReference type="GO" id="GO:0016491">
    <property type="term" value="F:oxidoreductase activity"/>
    <property type="evidence" value="ECO:0007669"/>
    <property type="project" value="UniProtKB-KW"/>
</dbReference>
<sequence>MSSIVALITVLLLSLAQLGLARYVRVEWDVGYVQVNRDGYVNRRAIGANGALPIPPIYMYHGDTLLLTVRNSLDMATSVHAHGLYQNGTAYMDGAGMVTQCGIPPGETFTYEIYAEQVGTYWIHGHYHSQNADGLRAPLVIQERHPAYKYDEEMLFYLEDWYPTEAVPKMKEVLAPSESGLPPPPTFPYGLINGYNGNDTKPIRFRPGGRYRIRVINMATTEWWKFTIPGHKLEVIEADGVMSYPHVVDGLDIAPGQRYSAIVTAHDSVEFNYMYNCTLYADFVPWIPGMNPRHYMGLVEYHPDAPIKHIATPDDGLLKWANDIEMRALDGAPAMPVDRQIELTTRGYVTTDKRNLRELGIVPYAEPQKVPTLFTAMTMGELAMDPRVYGPQTQAIVIPHNQRVEILLKNVQSLPHPMHQHSVPLQIVERGPVDPSEIEIAKGINVSASDLPRITRRTNYHNPMLRDTFNVPPFEYVKLRFQGTVPGCFVHHCHVQTHFVAGLAATFVVAPEVLQRTQRIPEELIGMCRRQGLKAEGNVMGNWGYDLEGLPPVPTQQPGSFQTLSLN</sequence>
<dbReference type="SUPFAM" id="SSF49503">
    <property type="entry name" value="Cupredoxins"/>
    <property type="match status" value="3"/>
</dbReference>
<evidence type="ECO:0000256" key="2">
    <source>
        <dbReference type="ARBA" id="ARBA00022723"/>
    </source>
</evidence>
<comment type="similarity">
    <text evidence="1">Belongs to the multicopper oxidase family.</text>
</comment>
<evidence type="ECO:0000256" key="1">
    <source>
        <dbReference type="ARBA" id="ARBA00010609"/>
    </source>
</evidence>
<dbReference type="Gene3D" id="2.60.40.420">
    <property type="entry name" value="Cupredoxins - blue copper proteins"/>
    <property type="match status" value="3"/>
</dbReference>
<organism evidence="9 10">
    <name type="scientific">Coemansia brasiliensis</name>
    <dbReference type="NCBI Taxonomy" id="2650707"/>
    <lineage>
        <taxon>Eukaryota</taxon>
        <taxon>Fungi</taxon>
        <taxon>Fungi incertae sedis</taxon>
        <taxon>Zoopagomycota</taxon>
        <taxon>Kickxellomycotina</taxon>
        <taxon>Kickxellomycetes</taxon>
        <taxon>Kickxellales</taxon>
        <taxon>Kickxellaceae</taxon>
        <taxon>Coemansia</taxon>
    </lineage>
</organism>
<name>A0A9W8IDN4_9FUNG</name>
<feature type="domain" description="Plastocyanin-like" evidence="7">
    <location>
        <begin position="367"/>
        <end position="512"/>
    </location>
</feature>
<dbReference type="OrthoDB" id="2121828at2759"/>
<dbReference type="InterPro" id="IPR011706">
    <property type="entry name" value="Cu-oxidase_C"/>
</dbReference>
<dbReference type="Pfam" id="PF07732">
    <property type="entry name" value="Cu-oxidase_3"/>
    <property type="match status" value="1"/>
</dbReference>
<dbReference type="GO" id="GO:0005507">
    <property type="term" value="F:copper ion binding"/>
    <property type="evidence" value="ECO:0007669"/>
    <property type="project" value="InterPro"/>
</dbReference>
<reference evidence="9" key="1">
    <citation type="submission" date="2022-07" db="EMBL/GenBank/DDBJ databases">
        <title>Phylogenomic reconstructions and comparative analyses of Kickxellomycotina fungi.</title>
        <authorList>
            <person name="Reynolds N.K."/>
            <person name="Stajich J.E."/>
            <person name="Barry K."/>
            <person name="Grigoriev I.V."/>
            <person name="Crous P."/>
            <person name="Smith M.E."/>
        </authorList>
    </citation>
    <scope>NUCLEOTIDE SEQUENCE</scope>
    <source>
        <strain evidence="9">NRRL 1566</strain>
    </source>
</reference>